<dbReference type="AlphaFoldDB" id="A0A0F5PPZ0"/>
<evidence type="ECO:0000313" key="1">
    <source>
        <dbReference type="EMBL" id="KKC29914.1"/>
    </source>
</evidence>
<reference evidence="1 2" key="2">
    <citation type="journal article" date="2015" name="BMC Genomics">
        <title>Analysis of three genomes within the thermophilic bacterial species Caldanaerobacter subterraneus with a focus on carbon monoxide dehydrogenase evolution and hydrolase diversity.</title>
        <authorList>
            <person name="Sant'Anna F.H."/>
            <person name="Lebedinsky A.V."/>
            <person name="Sokolova T.G."/>
            <person name="Robb F.T."/>
            <person name="Gonzalez J.M."/>
        </authorList>
    </citation>
    <scope>NUCLEOTIDE SEQUENCE [LARGE SCALE GENOMIC DNA]</scope>
    <source>
        <strain evidence="1 2">DSM 12653</strain>
    </source>
</reference>
<dbReference type="EMBL" id="ABXP02000066">
    <property type="protein sequence ID" value="KKC29914.1"/>
    <property type="molecule type" value="Genomic_DNA"/>
</dbReference>
<protein>
    <submittedName>
        <fullName evidence="1">Uncharacterized protein</fullName>
    </submittedName>
</protein>
<reference evidence="1 2" key="1">
    <citation type="submission" date="2008-07" db="EMBL/GenBank/DDBJ databases">
        <authorList>
            <person name="Gonzalez J."/>
            <person name="Sokolova T."/>
            <person name="Ferriera S."/>
            <person name="Johnson J."/>
            <person name="Kravitz S."/>
            <person name="Beeson K."/>
            <person name="Sutton G."/>
            <person name="Rogers Y.-H."/>
            <person name="Friedman R."/>
            <person name="Frazier M."/>
            <person name="Venter J.C."/>
        </authorList>
    </citation>
    <scope>NUCLEOTIDE SEQUENCE [LARGE SCALE GENOMIC DNA]</scope>
    <source>
        <strain evidence="1 2">DSM 12653</strain>
    </source>
</reference>
<proteinExistence type="predicted"/>
<comment type="caution">
    <text evidence="1">The sequence shown here is derived from an EMBL/GenBank/DDBJ whole genome shotgun (WGS) entry which is preliminary data.</text>
</comment>
<organism evidence="1 2">
    <name type="scientific">Caldanaerobacter subterraneus subsp. pacificus DSM 12653</name>
    <dbReference type="NCBI Taxonomy" id="391606"/>
    <lineage>
        <taxon>Bacteria</taxon>
        <taxon>Bacillati</taxon>
        <taxon>Bacillota</taxon>
        <taxon>Clostridia</taxon>
        <taxon>Thermoanaerobacterales</taxon>
        <taxon>Thermoanaerobacteraceae</taxon>
        <taxon>Caldanaerobacter</taxon>
    </lineage>
</organism>
<evidence type="ECO:0000313" key="2">
    <source>
        <dbReference type="Proteomes" id="UP000010146"/>
    </source>
</evidence>
<dbReference type="Proteomes" id="UP000010146">
    <property type="component" value="Unassembled WGS sequence"/>
</dbReference>
<reference evidence="2" key="3">
    <citation type="submission" date="2015-02" db="EMBL/GenBank/DDBJ databases">
        <title>Genome analysis of three genomes within the thermophilic hydrogenogenic bacterial species Caldanaerobacter subterraneus.</title>
        <authorList>
            <person name="Sant'Anna F.H."/>
            <person name="Lebedinsky A."/>
            <person name="Sokolova T."/>
            <person name="Robb F.T."/>
            <person name="Gonzalez J.M."/>
        </authorList>
    </citation>
    <scope>NUCLEOTIDE SEQUENCE [LARGE SCALE GENOMIC DNA]</scope>
    <source>
        <strain evidence="2">DSM 12653</strain>
    </source>
</reference>
<gene>
    <name evidence="1" type="ORF">CDSM653_01143</name>
</gene>
<name>A0A0F5PPZ0_9THEO</name>
<accession>A0A0F5PPZ0</accession>
<sequence length="66" mass="7875">MASFWCTKCPAKFLIEKGKLIIDKEDCDKNIKLTELVLTKLFQIIRDGRFEEFLNKYKKLYSREAI</sequence>